<dbReference type="AlphaFoldDB" id="A0A9Q3PKV7"/>
<keyword evidence="5" id="KW-1185">Reference proteome</keyword>
<reference evidence="4" key="1">
    <citation type="submission" date="2021-03" db="EMBL/GenBank/DDBJ databases">
        <title>Draft genome sequence of rust myrtle Austropuccinia psidii MF-1, a brazilian biotype.</title>
        <authorList>
            <person name="Quecine M.C."/>
            <person name="Pachon D.M.R."/>
            <person name="Bonatelli M.L."/>
            <person name="Correr F.H."/>
            <person name="Franceschini L.M."/>
            <person name="Leite T.F."/>
            <person name="Margarido G.R.A."/>
            <person name="Almeida C.A."/>
            <person name="Ferrarezi J.A."/>
            <person name="Labate C.A."/>
        </authorList>
    </citation>
    <scope>NUCLEOTIDE SEQUENCE</scope>
    <source>
        <strain evidence="4">MF-1</strain>
    </source>
</reference>
<evidence type="ECO:0000256" key="1">
    <source>
        <dbReference type="ARBA" id="ARBA00001968"/>
    </source>
</evidence>
<evidence type="ECO:0000313" key="5">
    <source>
        <dbReference type="Proteomes" id="UP000765509"/>
    </source>
</evidence>
<proteinExistence type="predicted"/>
<evidence type="ECO:0000259" key="3">
    <source>
        <dbReference type="Pfam" id="PF13359"/>
    </source>
</evidence>
<dbReference type="Proteomes" id="UP000765509">
    <property type="component" value="Unassembled WGS sequence"/>
</dbReference>
<evidence type="ECO:0000313" key="4">
    <source>
        <dbReference type="EMBL" id="MBW0564157.1"/>
    </source>
</evidence>
<keyword evidence="2" id="KW-0479">Metal-binding</keyword>
<dbReference type="EMBL" id="AVOT02075402">
    <property type="protein sequence ID" value="MBW0564157.1"/>
    <property type="molecule type" value="Genomic_DNA"/>
</dbReference>
<protein>
    <recommendedName>
        <fullName evidence="3">DDE Tnp4 domain-containing protein</fullName>
    </recommendedName>
</protein>
<dbReference type="OrthoDB" id="8055321at2759"/>
<evidence type="ECO:0000256" key="2">
    <source>
        <dbReference type="ARBA" id="ARBA00022723"/>
    </source>
</evidence>
<gene>
    <name evidence="4" type="ORF">O181_103872</name>
</gene>
<dbReference type="Pfam" id="PF13359">
    <property type="entry name" value="DDE_Tnp_4"/>
    <property type="match status" value="1"/>
</dbReference>
<organism evidence="4 5">
    <name type="scientific">Austropuccinia psidii MF-1</name>
    <dbReference type="NCBI Taxonomy" id="1389203"/>
    <lineage>
        <taxon>Eukaryota</taxon>
        <taxon>Fungi</taxon>
        <taxon>Dikarya</taxon>
        <taxon>Basidiomycota</taxon>
        <taxon>Pucciniomycotina</taxon>
        <taxon>Pucciniomycetes</taxon>
        <taxon>Pucciniales</taxon>
        <taxon>Sphaerophragmiaceae</taxon>
        <taxon>Austropuccinia</taxon>
    </lineage>
</organism>
<feature type="domain" description="DDE Tnp4" evidence="3">
    <location>
        <begin position="34"/>
        <end position="78"/>
    </location>
</feature>
<accession>A0A9Q3PKV7</accession>
<dbReference type="InterPro" id="IPR027806">
    <property type="entry name" value="HARBI1_dom"/>
</dbReference>
<name>A0A9Q3PKV7_9BASI</name>
<dbReference type="GO" id="GO:0046872">
    <property type="term" value="F:metal ion binding"/>
    <property type="evidence" value="ECO:0007669"/>
    <property type="project" value="UniProtKB-KW"/>
</dbReference>
<comment type="caution">
    <text evidence="4">The sequence shown here is derived from an EMBL/GenBank/DDBJ whole genome shotgun (WGS) entry which is preliminary data.</text>
</comment>
<sequence length="117" mass="13652">MLCSFPAADVVEKWAEIKESFRLRQGLRNIIGAIDGTHIPIIPPANDQWNAYVNRKGWHSIVFQCIVDSHENFCNVSILPIFWETRWNDMYEYRCMEACQDQYTIVVSSGNLRLDKI</sequence>
<comment type="cofactor">
    <cofactor evidence="1">
        <name>a divalent metal cation</name>
        <dbReference type="ChEBI" id="CHEBI:60240"/>
    </cofactor>
</comment>